<reference evidence="2 3" key="1">
    <citation type="submission" date="2020-08" db="EMBL/GenBank/DDBJ databases">
        <title>Genomic Encyclopedia of Type Strains, Phase IV (KMG-IV): sequencing the most valuable type-strain genomes for metagenomic binning, comparative biology and taxonomic classification.</title>
        <authorList>
            <person name="Goeker M."/>
        </authorList>
    </citation>
    <scope>NUCLEOTIDE SEQUENCE [LARGE SCALE GENOMIC DNA]</scope>
    <source>
        <strain evidence="2 3">DSM 45615</strain>
    </source>
</reference>
<comment type="caution">
    <text evidence="2">The sequence shown here is derived from an EMBL/GenBank/DDBJ whole genome shotgun (WGS) entry which is preliminary data.</text>
</comment>
<organism evidence="2 3">
    <name type="scientific">Thermocatellispora tengchongensis</name>
    <dbReference type="NCBI Taxonomy" id="1073253"/>
    <lineage>
        <taxon>Bacteria</taxon>
        <taxon>Bacillati</taxon>
        <taxon>Actinomycetota</taxon>
        <taxon>Actinomycetes</taxon>
        <taxon>Streptosporangiales</taxon>
        <taxon>Streptosporangiaceae</taxon>
        <taxon>Thermocatellispora</taxon>
    </lineage>
</organism>
<feature type="coiled-coil region" evidence="1">
    <location>
        <begin position="68"/>
        <end position="95"/>
    </location>
</feature>
<protein>
    <submittedName>
        <fullName evidence="2">Uncharacterized protein</fullName>
    </submittedName>
</protein>
<sequence>MGLTNDQRAALRADRLARVKREREKRAAVFAEIAKHAGTCDRSRDCLTCKAFRMLVLYVPEPTIREEYAHVRMQLDELRERLERLRDAHRSIAESAQFGTPLARTADDAAWVVAVRLANAWYGEEVEDPYAPLKPDYLT</sequence>
<evidence type="ECO:0000256" key="1">
    <source>
        <dbReference type="SAM" id="Coils"/>
    </source>
</evidence>
<evidence type="ECO:0000313" key="2">
    <source>
        <dbReference type="EMBL" id="MBB5140511.1"/>
    </source>
</evidence>
<dbReference type="AlphaFoldDB" id="A0A840PRY5"/>
<keyword evidence="3" id="KW-1185">Reference proteome</keyword>
<name>A0A840PRY5_9ACTN</name>
<dbReference type="Proteomes" id="UP000578449">
    <property type="component" value="Unassembled WGS sequence"/>
</dbReference>
<evidence type="ECO:0000313" key="3">
    <source>
        <dbReference type="Proteomes" id="UP000578449"/>
    </source>
</evidence>
<keyword evidence="1" id="KW-0175">Coiled coil</keyword>
<accession>A0A840PRY5</accession>
<proteinExistence type="predicted"/>
<dbReference type="EMBL" id="JACHGN010000045">
    <property type="protein sequence ID" value="MBB5140511.1"/>
    <property type="molecule type" value="Genomic_DNA"/>
</dbReference>
<gene>
    <name evidence="2" type="ORF">HNP84_010279</name>
</gene>
<dbReference type="RefSeq" id="WP_185057295.1">
    <property type="nucleotide sequence ID" value="NZ_BAABIX010000005.1"/>
</dbReference>